<sequence>MHFSLRSKRQQSRSQSVAAVTAASAILLALPLASSASKTVKGVAPKDAHLYAALAGKADAWKCLNSSQEIRHSAINNNFCDCEDGTDEPGTSACTQSRFYCANEGHIPAYILSSRVSDSVCDPECCDGSDEADNPHKDCPNVCAKVGKAHREKATKAEAIRNAGAKTRAKYISDVRRKRIVAQAEVDRLEVEVKVAEERNARLQEALKRAEQADQVVIQEKMASPLYGNLKSYQESLKALGSKNDDLKAELKTLTSLLDDLANNYNPNYQDMAVKGAVMAYKSWRRGGSQDSETDEAEGGAAADGDSTKKITEEPPVKLNGLLEEGEWTAEKLRGLQERDLLEMLDGAEAGKGGTEDDGILFRIHEYLPDALVPTFEALVDTFLDLLLKTNVITTVKRKRPSTDTGAEPENVVKVRNEANAASRKLGDLERDLKDKRAELDLDPKKHGREGEFKALEGTCIQKEVAEYTYELCFGRGTHQKTTKGGMSTAMGSFERFDPFNKSNEKEDEYYMTQLYANGAHCWNGPARSVNVQLSCGLENELVEVFEAEKCIYSMKFFHGRELDSPPSAHAQQPRKARHGTRTSKFPAQHIKHTHTFNMGKVHGSLARAGKVKSQCPKVEKQEKAKRPKGRAHKRLLYTRRFVNATVAPGGKRRMNPNNPAS</sequence>
<evidence type="ECO:0000256" key="5">
    <source>
        <dbReference type="ARBA" id="ARBA00023157"/>
    </source>
</evidence>
<evidence type="ECO:0000256" key="2">
    <source>
        <dbReference type="ARBA" id="ARBA00022729"/>
    </source>
</evidence>
<dbReference type="Pfam" id="PF04758">
    <property type="entry name" value="Ribosomal_S30"/>
    <property type="match status" value="1"/>
</dbReference>
<protein>
    <recommendedName>
        <fullName evidence="1">Glucosidase 2 subunit beta</fullName>
    </recommendedName>
</protein>
<feature type="region of interest" description="Disordered" evidence="8">
    <location>
        <begin position="610"/>
        <end position="634"/>
    </location>
</feature>
<keyword evidence="5" id="KW-1015">Disulfide bond</keyword>
<evidence type="ECO:0000256" key="8">
    <source>
        <dbReference type="SAM" id="MobiDB-lite"/>
    </source>
</evidence>
<evidence type="ECO:0000256" key="1">
    <source>
        <dbReference type="ARBA" id="ARBA00022387"/>
    </source>
</evidence>
<feature type="coiled-coil region" evidence="7">
    <location>
        <begin position="412"/>
        <end position="439"/>
    </location>
</feature>
<feature type="domain" description="MRH" evidence="9">
    <location>
        <begin position="458"/>
        <end position="565"/>
    </location>
</feature>
<keyword evidence="3" id="KW-0256">Endoplasmic reticulum</keyword>
<dbReference type="PANTHER" id="PTHR12630">
    <property type="entry name" value="N-LINKED OLIGOSACCHARIDE PROCESSING"/>
    <property type="match status" value="1"/>
</dbReference>
<evidence type="ECO:0000256" key="3">
    <source>
        <dbReference type="ARBA" id="ARBA00022824"/>
    </source>
</evidence>
<comment type="caution">
    <text evidence="10">The sequence shown here is derived from an EMBL/GenBank/DDBJ whole genome shotgun (WGS) entry which is preliminary data.</text>
</comment>
<evidence type="ECO:0000256" key="6">
    <source>
        <dbReference type="ARBA" id="ARBA00023274"/>
    </source>
</evidence>
<evidence type="ECO:0000313" key="10">
    <source>
        <dbReference type="EMBL" id="CAD6946122.1"/>
    </source>
</evidence>
<dbReference type="InterPro" id="IPR044865">
    <property type="entry name" value="MRH_dom"/>
</dbReference>
<dbReference type="InterPro" id="IPR009011">
    <property type="entry name" value="Man6P_isomerase_rcpt-bd_dom_sf"/>
</dbReference>
<evidence type="ECO:0000256" key="7">
    <source>
        <dbReference type="SAM" id="Coils"/>
    </source>
</evidence>
<keyword evidence="6" id="KW-0687">Ribonucleoprotein</keyword>
<accession>A0A9N8LX64</accession>
<dbReference type="SUPFAM" id="SSF50911">
    <property type="entry name" value="Mannose 6-phosphate receptor domain"/>
    <property type="match status" value="1"/>
</dbReference>
<dbReference type="GO" id="GO:1990904">
    <property type="term" value="C:ribonucleoprotein complex"/>
    <property type="evidence" value="ECO:0007669"/>
    <property type="project" value="UniProtKB-KW"/>
</dbReference>
<dbReference type="Proteomes" id="UP000836404">
    <property type="component" value="Unassembled WGS sequence"/>
</dbReference>
<keyword evidence="11" id="KW-1185">Reference proteome</keyword>
<dbReference type="PROSITE" id="PS51914">
    <property type="entry name" value="MRH"/>
    <property type="match status" value="1"/>
</dbReference>
<keyword evidence="4" id="KW-0689">Ribosomal protein</keyword>
<dbReference type="GO" id="GO:0005840">
    <property type="term" value="C:ribosome"/>
    <property type="evidence" value="ECO:0007669"/>
    <property type="project" value="UniProtKB-KW"/>
</dbReference>
<feature type="region of interest" description="Disordered" evidence="8">
    <location>
        <begin position="564"/>
        <end position="584"/>
    </location>
</feature>
<dbReference type="GO" id="GO:0006491">
    <property type="term" value="P:N-glycan processing"/>
    <property type="evidence" value="ECO:0007669"/>
    <property type="project" value="TreeGrafter"/>
</dbReference>
<name>A0A9N8LX64_9BASI</name>
<gene>
    <name evidence="10" type="ORF">JKILLFL_G309</name>
</gene>
<feature type="region of interest" description="Disordered" evidence="8">
    <location>
        <begin position="287"/>
        <end position="312"/>
    </location>
</feature>
<dbReference type="EMBL" id="CAJHJF010004880">
    <property type="protein sequence ID" value="CAD6946122.1"/>
    <property type="molecule type" value="Genomic_DNA"/>
</dbReference>
<dbReference type="PANTHER" id="PTHR12630:SF1">
    <property type="entry name" value="GLUCOSIDASE 2 SUBUNIT BETA"/>
    <property type="match status" value="1"/>
</dbReference>
<dbReference type="Gene3D" id="2.70.130.10">
    <property type="entry name" value="Mannose-6-phosphate receptor binding domain"/>
    <property type="match status" value="1"/>
</dbReference>
<dbReference type="InterPro" id="IPR039794">
    <property type="entry name" value="Gtb1-like"/>
</dbReference>
<dbReference type="Pfam" id="PF12999">
    <property type="entry name" value="PRKCSH-like"/>
    <property type="match status" value="1"/>
</dbReference>
<reference evidence="10 11" key="1">
    <citation type="submission" date="2020-10" db="EMBL/GenBank/DDBJ databases">
        <authorList>
            <person name="Sedaghatjoo S."/>
        </authorList>
    </citation>
    <scope>NUCLEOTIDE SEQUENCE [LARGE SCALE GENOMIC DNA]</scope>
    <source>
        <strain evidence="10 11">LLFL</strain>
    </source>
</reference>
<feature type="compositionally biased region" description="Basic residues" evidence="8">
    <location>
        <begin position="573"/>
        <end position="582"/>
    </location>
</feature>
<evidence type="ECO:0000313" key="11">
    <source>
        <dbReference type="Proteomes" id="UP000836404"/>
    </source>
</evidence>
<dbReference type="InterPro" id="IPR036607">
    <property type="entry name" value="PRKCSH"/>
</dbReference>
<organism evidence="10 11">
    <name type="scientific">Tilletia laevis</name>
    <dbReference type="NCBI Taxonomy" id="157183"/>
    <lineage>
        <taxon>Eukaryota</taxon>
        <taxon>Fungi</taxon>
        <taxon>Dikarya</taxon>
        <taxon>Basidiomycota</taxon>
        <taxon>Ustilaginomycotina</taxon>
        <taxon>Exobasidiomycetes</taxon>
        <taxon>Tilletiales</taxon>
        <taxon>Tilletiaceae</taxon>
        <taxon>Tilletia</taxon>
    </lineage>
</organism>
<evidence type="ECO:0000256" key="4">
    <source>
        <dbReference type="ARBA" id="ARBA00022980"/>
    </source>
</evidence>
<dbReference type="GO" id="GO:0017177">
    <property type="term" value="C:glucosidase II complex"/>
    <property type="evidence" value="ECO:0007669"/>
    <property type="project" value="TreeGrafter"/>
</dbReference>
<dbReference type="InterPro" id="IPR006846">
    <property type="entry name" value="Ribosomal_eS30"/>
</dbReference>
<dbReference type="Pfam" id="PF13015">
    <property type="entry name" value="PRKCSH_1"/>
    <property type="match status" value="1"/>
</dbReference>
<feature type="coiled-coil region" evidence="7">
    <location>
        <begin position="172"/>
        <end position="264"/>
    </location>
</feature>
<dbReference type="GO" id="GO:0003735">
    <property type="term" value="F:structural constituent of ribosome"/>
    <property type="evidence" value="ECO:0007669"/>
    <property type="project" value="InterPro"/>
</dbReference>
<keyword evidence="2" id="KW-0732">Signal</keyword>
<evidence type="ECO:0000259" key="9">
    <source>
        <dbReference type="PROSITE" id="PS51914"/>
    </source>
</evidence>
<dbReference type="InterPro" id="IPR028146">
    <property type="entry name" value="PRKCSH_N"/>
</dbReference>
<keyword evidence="7" id="KW-0175">Coiled coil</keyword>
<dbReference type="GO" id="GO:0006412">
    <property type="term" value="P:translation"/>
    <property type="evidence" value="ECO:0007669"/>
    <property type="project" value="InterPro"/>
</dbReference>
<proteinExistence type="predicted"/>
<dbReference type="AlphaFoldDB" id="A0A9N8LX64"/>